<name>A0A2J7ZL96_9CHLO</name>
<comment type="caution">
    <text evidence="1">The sequence shown here is derived from an EMBL/GenBank/DDBJ whole genome shotgun (WGS) entry which is preliminary data.</text>
</comment>
<proteinExistence type="predicted"/>
<gene>
    <name evidence="1" type="ORF">TSOC_013099</name>
</gene>
<feature type="non-terminal residue" evidence="1">
    <location>
        <position position="73"/>
    </location>
</feature>
<dbReference type="AlphaFoldDB" id="A0A2J7ZL96"/>
<reference evidence="1 2" key="1">
    <citation type="journal article" date="2017" name="Mol. Biol. Evol.">
        <title>The 4-celled Tetrabaena socialis nuclear genome reveals the essential components for genetic control of cell number at the origin of multicellularity in the volvocine lineage.</title>
        <authorList>
            <person name="Featherston J."/>
            <person name="Arakaki Y."/>
            <person name="Hanschen E.R."/>
            <person name="Ferris P.J."/>
            <person name="Michod R.E."/>
            <person name="Olson B.J.S.C."/>
            <person name="Nozaki H."/>
            <person name="Durand P.M."/>
        </authorList>
    </citation>
    <scope>NUCLEOTIDE SEQUENCE [LARGE SCALE GENOMIC DNA]</scope>
    <source>
        <strain evidence="1 2">NIES-571</strain>
    </source>
</reference>
<accession>A0A2J7ZL96</accession>
<keyword evidence="2" id="KW-1185">Reference proteome</keyword>
<evidence type="ECO:0000313" key="1">
    <source>
        <dbReference type="EMBL" id="PNH01031.1"/>
    </source>
</evidence>
<sequence>MVQLPSWKAHSFCSELHWGRMKRQTSVPATEEMGLLMLVGVRRRRLHVRPLVLVPGQAAADEFAGLVAHLRVT</sequence>
<organism evidence="1 2">
    <name type="scientific">Tetrabaena socialis</name>
    <dbReference type="NCBI Taxonomy" id="47790"/>
    <lineage>
        <taxon>Eukaryota</taxon>
        <taxon>Viridiplantae</taxon>
        <taxon>Chlorophyta</taxon>
        <taxon>core chlorophytes</taxon>
        <taxon>Chlorophyceae</taxon>
        <taxon>CS clade</taxon>
        <taxon>Chlamydomonadales</taxon>
        <taxon>Tetrabaenaceae</taxon>
        <taxon>Tetrabaena</taxon>
    </lineage>
</organism>
<dbReference type="Proteomes" id="UP000236333">
    <property type="component" value="Unassembled WGS sequence"/>
</dbReference>
<dbReference type="EMBL" id="PGGS01001042">
    <property type="protein sequence ID" value="PNH01031.1"/>
    <property type="molecule type" value="Genomic_DNA"/>
</dbReference>
<evidence type="ECO:0000313" key="2">
    <source>
        <dbReference type="Proteomes" id="UP000236333"/>
    </source>
</evidence>
<protein>
    <submittedName>
        <fullName evidence="1">Uncharacterized protein</fullName>
    </submittedName>
</protein>